<protein>
    <submittedName>
        <fullName evidence="2">Variant surface glycoprotein 1891</fullName>
    </submittedName>
</protein>
<dbReference type="AlphaFoldDB" id="M4T199"/>
<reference evidence="2" key="1">
    <citation type="submission" date="2013-02" db="EMBL/GenBank/DDBJ databases">
        <authorList>
            <person name="Cross G.A.M."/>
            <person name="Kim H.-S."/>
            <person name="Wickstead B."/>
        </authorList>
    </citation>
    <scope>NUCLEOTIDE SEQUENCE</scope>
    <source>
        <strain evidence="2">Lister 427</strain>
    </source>
</reference>
<keyword evidence="1" id="KW-0732">Signal</keyword>
<feature type="signal peptide" evidence="1">
    <location>
        <begin position="1"/>
        <end position="21"/>
    </location>
</feature>
<organism evidence="2">
    <name type="scientific">Trypanosoma brucei</name>
    <dbReference type="NCBI Taxonomy" id="5691"/>
    <lineage>
        <taxon>Eukaryota</taxon>
        <taxon>Discoba</taxon>
        <taxon>Euglenozoa</taxon>
        <taxon>Kinetoplastea</taxon>
        <taxon>Metakinetoplastina</taxon>
        <taxon>Trypanosomatida</taxon>
        <taxon>Trypanosomatidae</taxon>
        <taxon>Trypanosoma</taxon>
    </lineage>
</organism>
<evidence type="ECO:0000313" key="2">
    <source>
        <dbReference type="EMBL" id="AGH60797.1"/>
    </source>
</evidence>
<sequence length="258" mass="27595">MMRATIFAASLAAGFFTATSTINNAMHKVEDLCTTADYLNALAKATERKLKIQIANAQADFLEAARLRVAIASQATNSQFGTTLLQIKLKAAKKTSLNKAAAEYDAVVSGIGAVKELTGTQELLAELQKLNFPNIDSAEANTFLGETGKHLVAALSQTATGECTTDQGIRKAKEQLETPARQRNRLPIFTIKPRPAGTRLTDDLTIFETMGTKAFPSETCQRAAEGTNIGFRNGTLLTTTPKALAREAGSSSSSDYET</sequence>
<name>M4T199_9TRYP</name>
<dbReference type="EMBL" id="KC613366">
    <property type="protein sequence ID" value="AGH60797.1"/>
    <property type="molecule type" value="Genomic_DNA"/>
</dbReference>
<feature type="chain" id="PRO_5004058015" evidence="1">
    <location>
        <begin position="22"/>
        <end position="258"/>
    </location>
</feature>
<accession>M4T199</accession>
<reference evidence="2" key="2">
    <citation type="journal article" date="2014" name="Mol. Biochem. Parasitol.">
        <title>Capturing the variant surface glycoprotein repertoire (the VSGnome) of Trypanosoma brucei Lister 427.</title>
        <authorList>
            <person name="Cross G.A."/>
            <person name="Kim H.S."/>
            <person name="Wickstead B."/>
        </authorList>
    </citation>
    <scope>NUCLEOTIDE SEQUENCE</scope>
    <source>
        <strain evidence="2">Lister 427</strain>
    </source>
</reference>
<dbReference type="VEuPathDB" id="TriTrypDB:Tb11.0110"/>
<evidence type="ECO:0000256" key="1">
    <source>
        <dbReference type="SAM" id="SignalP"/>
    </source>
</evidence>
<proteinExistence type="predicted"/>